<proteinExistence type="predicted"/>
<dbReference type="InterPro" id="IPR001509">
    <property type="entry name" value="Epimerase_deHydtase"/>
</dbReference>
<keyword evidence="3" id="KW-1185">Reference proteome</keyword>
<organism evidence="2 3">
    <name type="scientific">Aeromicrobium ginsengisoli</name>
    <dbReference type="NCBI Taxonomy" id="363867"/>
    <lineage>
        <taxon>Bacteria</taxon>
        <taxon>Bacillati</taxon>
        <taxon>Actinomycetota</taxon>
        <taxon>Actinomycetes</taxon>
        <taxon>Propionibacteriales</taxon>
        <taxon>Nocardioidaceae</taxon>
        <taxon>Aeromicrobium</taxon>
    </lineage>
</organism>
<dbReference type="PANTHER" id="PTHR43245:SF13">
    <property type="entry name" value="UDP-D-APIOSE_UDP-D-XYLOSE SYNTHASE 2"/>
    <property type="match status" value="1"/>
</dbReference>
<dbReference type="RefSeq" id="WP_149688734.1">
    <property type="nucleotide sequence ID" value="NZ_SDPQ02000002.1"/>
</dbReference>
<dbReference type="SUPFAM" id="SSF51735">
    <property type="entry name" value="NAD(P)-binding Rossmann-fold domains"/>
    <property type="match status" value="1"/>
</dbReference>
<dbReference type="PANTHER" id="PTHR43245">
    <property type="entry name" value="BIFUNCTIONAL POLYMYXIN RESISTANCE PROTEIN ARNA"/>
    <property type="match status" value="1"/>
</dbReference>
<name>A0A5M4FEI7_9ACTN</name>
<evidence type="ECO:0000313" key="3">
    <source>
        <dbReference type="Proteomes" id="UP000380867"/>
    </source>
</evidence>
<dbReference type="Pfam" id="PF01370">
    <property type="entry name" value="Epimerase"/>
    <property type="match status" value="2"/>
</dbReference>
<dbReference type="Proteomes" id="UP000380867">
    <property type="component" value="Unassembled WGS sequence"/>
</dbReference>
<dbReference type="InterPro" id="IPR036291">
    <property type="entry name" value="NAD(P)-bd_dom_sf"/>
</dbReference>
<dbReference type="Gene3D" id="3.90.25.10">
    <property type="entry name" value="UDP-galactose 4-epimerase, domain 1"/>
    <property type="match status" value="1"/>
</dbReference>
<dbReference type="Gene3D" id="3.40.50.720">
    <property type="entry name" value="NAD(P)-binding Rossmann-like Domain"/>
    <property type="match status" value="2"/>
</dbReference>
<evidence type="ECO:0000313" key="2">
    <source>
        <dbReference type="EMBL" id="KAA1397251.1"/>
    </source>
</evidence>
<dbReference type="InterPro" id="IPR050177">
    <property type="entry name" value="Lipid_A_modif_metabolic_enz"/>
</dbReference>
<gene>
    <name evidence="2" type="ORF">ESP70_007585</name>
</gene>
<reference evidence="2" key="1">
    <citation type="submission" date="2019-09" db="EMBL/GenBank/DDBJ databases">
        <authorList>
            <person name="Li J."/>
        </authorList>
    </citation>
    <scope>NUCLEOTIDE SEQUENCE [LARGE SCALE GENOMIC DNA]</scope>
    <source>
        <strain evidence="2">JCM 14732</strain>
    </source>
</reference>
<dbReference type="AlphaFoldDB" id="A0A5M4FEI7"/>
<evidence type="ECO:0000259" key="1">
    <source>
        <dbReference type="Pfam" id="PF01370"/>
    </source>
</evidence>
<comment type="caution">
    <text evidence="2">The sequence shown here is derived from an EMBL/GenBank/DDBJ whole genome shotgun (WGS) entry which is preliminary data.</text>
</comment>
<protein>
    <submittedName>
        <fullName evidence="2">NAD-dependent epimerase/dehydratase family protein</fullName>
    </submittedName>
</protein>
<dbReference type="OrthoDB" id="9801785at2"/>
<sequence length="346" mass="36818">MRILLTGAAGFIGGHIRSQALARGHDVVALDAYLPQAHGTGGAYDSSIHRIDLRHDPLDEVLDGIDVVCHQAAMVGNGVDAQDLPDYAEHNDAGTARLLAAMSRAGGRDLVLASSMVVYGDGRYTCPVDGDVPPAVRREDDLAAGRFDPRCPVCGGEITWREIGEDTPFLPRTSYAASKVAQEHYAGAWCTLDDARTVALRYHNVYGPGMPADTPYAGVAAIFRSAIARGEAPQVFEDGQQVRDFVHVSDVARANVLAIERVAVHPPGLTPYNIASGHPFTIGEMARVLAGAADGAPPELTGDYRRFDVRHVVASPRAATEGLGFTAEIAPEVGLAQLATDPLRRR</sequence>
<feature type="domain" description="NAD-dependent epimerase/dehydratase" evidence="1">
    <location>
        <begin position="3"/>
        <end position="127"/>
    </location>
</feature>
<dbReference type="EMBL" id="SDPQ02000002">
    <property type="protein sequence ID" value="KAA1397251.1"/>
    <property type="molecule type" value="Genomic_DNA"/>
</dbReference>
<accession>A0A5M4FEI7</accession>
<feature type="domain" description="NAD-dependent epimerase/dehydratase" evidence="1">
    <location>
        <begin position="164"/>
        <end position="274"/>
    </location>
</feature>